<organism evidence="2 3">
    <name type="scientific">Gaoshiqia sediminis</name>
    <dbReference type="NCBI Taxonomy" id="2986998"/>
    <lineage>
        <taxon>Bacteria</taxon>
        <taxon>Pseudomonadati</taxon>
        <taxon>Bacteroidota</taxon>
        <taxon>Bacteroidia</taxon>
        <taxon>Marinilabiliales</taxon>
        <taxon>Prolixibacteraceae</taxon>
        <taxon>Gaoshiqia</taxon>
    </lineage>
</organism>
<feature type="region of interest" description="Disordered" evidence="1">
    <location>
        <begin position="1"/>
        <end position="32"/>
    </location>
</feature>
<name>A0AA41Y512_9BACT</name>
<evidence type="ECO:0000256" key="1">
    <source>
        <dbReference type="SAM" id="MobiDB-lite"/>
    </source>
</evidence>
<gene>
    <name evidence="2" type="ORF">N2K84_04855</name>
</gene>
<protein>
    <submittedName>
        <fullName evidence="2">Uncharacterized protein</fullName>
    </submittedName>
</protein>
<dbReference type="AlphaFoldDB" id="A0AA41Y512"/>
<keyword evidence="3" id="KW-1185">Reference proteome</keyword>
<sequence length="185" mass="21367">MQPAAKSAGADEQKTSRVSVKRMIKRTGSGYTPSIKDAISGKLTDDTQVEDAKEKMKYYAGETLHEPFTKEQFEAKWAEYLRRLDERPNLKATLSRTPEIFERHKLQLKIENSVQDGEISKIKPDLVSWLRKELRNTDIELITEIIVSEVEVKPYSETEKLIEMIKKNPNVNLLKQTFNLDFGEH</sequence>
<dbReference type="RefSeq" id="WP_282590654.1">
    <property type="nucleotide sequence ID" value="NZ_JAPAAF010000004.1"/>
</dbReference>
<evidence type="ECO:0000313" key="3">
    <source>
        <dbReference type="Proteomes" id="UP001163821"/>
    </source>
</evidence>
<dbReference type="EMBL" id="JAPAAF010000004">
    <property type="protein sequence ID" value="MCW0482049.1"/>
    <property type="molecule type" value="Genomic_DNA"/>
</dbReference>
<accession>A0AA41Y512</accession>
<evidence type="ECO:0000313" key="2">
    <source>
        <dbReference type="EMBL" id="MCW0482049.1"/>
    </source>
</evidence>
<dbReference type="Proteomes" id="UP001163821">
    <property type="component" value="Unassembled WGS sequence"/>
</dbReference>
<comment type="caution">
    <text evidence="2">The sequence shown here is derived from an EMBL/GenBank/DDBJ whole genome shotgun (WGS) entry which is preliminary data.</text>
</comment>
<proteinExistence type="predicted"/>
<reference evidence="2" key="1">
    <citation type="submission" date="2022-10" db="EMBL/GenBank/DDBJ databases">
        <title>Gaoshiqiia sediminis gen. nov., sp. nov., isolated from coastal sediment.</title>
        <authorList>
            <person name="Yu W.X."/>
            <person name="Mu D.S."/>
            <person name="Du J.Z."/>
            <person name="Liang Y.Q."/>
        </authorList>
    </citation>
    <scope>NUCLEOTIDE SEQUENCE</scope>
    <source>
        <strain evidence="2">A06</strain>
    </source>
</reference>